<dbReference type="AlphaFoldDB" id="A0A363UM11"/>
<evidence type="ECO:0000313" key="4">
    <source>
        <dbReference type="Proteomes" id="UP000251800"/>
    </source>
</evidence>
<dbReference type="RefSeq" id="WP_109719644.1">
    <property type="nucleotide sequence ID" value="NZ_QEQK01000005.1"/>
</dbReference>
<keyword evidence="4" id="KW-1185">Reference proteome</keyword>
<evidence type="ECO:0000313" key="3">
    <source>
        <dbReference type="EMBL" id="PWN56450.1"/>
    </source>
</evidence>
<organism evidence="3 4">
    <name type="scientific">Abyssibacter profundi</name>
    <dbReference type="NCBI Taxonomy" id="2182787"/>
    <lineage>
        <taxon>Bacteria</taxon>
        <taxon>Pseudomonadati</taxon>
        <taxon>Pseudomonadota</taxon>
        <taxon>Gammaproteobacteria</taxon>
        <taxon>Chromatiales</taxon>
        <taxon>Oceanococcaceae</taxon>
        <taxon>Abyssibacter</taxon>
    </lineage>
</organism>
<accession>A0A363UM11</accession>
<dbReference type="Proteomes" id="UP000251800">
    <property type="component" value="Unassembled WGS sequence"/>
</dbReference>
<dbReference type="EMBL" id="QEQK01000005">
    <property type="protein sequence ID" value="PWN56450.1"/>
    <property type="molecule type" value="Genomic_DNA"/>
</dbReference>
<feature type="signal peptide" evidence="1">
    <location>
        <begin position="1"/>
        <end position="20"/>
    </location>
</feature>
<comment type="caution">
    <text evidence="3">The sequence shown here is derived from an EMBL/GenBank/DDBJ whole genome shotgun (WGS) entry which is preliminary data.</text>
</comment>
<reference evidence="3 4" key="1">
    <citation type="submission" date="2018-05" db="EMBL/GenBank/DDBJ databases">
        <title>Abyssibacter profundi OUC007T gen. nov., sp. nov, a marine bacterium isolated from seawater of the Mariana Trench.</title>
        <authorList>
            <person name="Zhou S."/>
        </authorList>
    </citation>
    <scope>NUCLEOTIDE SEQUENCE [LARGE SCALE GENOMIC DNA]</scope>
    <source>
        <strain evidence="3 4">OUC007</strain>
    </source>
</reference>
<evidence type="ECO:0000259" key="2">
    <source>
        <dbReference type="Pfam" id="PF01551"/>
    </source>
</evidence>
<dbReference type="FunFam" id="2.70.70.10:FF:000019">
    <property type="entry name" value="M23 family peptidase"/>
    <property type="match status" value="1"/>
</dbReference>
<dbReference type="InterPro" id="IPR011055">
    <property type="entry name" value="Dup_hybrid_motif"/>
</dbReference>
<dbReference type="Gene3D" id="2.60.40.10">
    <property type="entry name" value="Immunoglobulins"/>
    <property type="match status" value="1"/>
</dbReference>
<dbReference type="GO" id="GO:0004222">
    <property type="term" value="F:metalloendopeptidase activity"/>
    <property type="evidence" value="ECO:0007669"/>
    <property type="project" value="TreeGrafter"/>
</dbReference>
<dbReference type="InterPro" id="IPR016047">
    <property type="entry name" value="M23ase_b-sheet_dom"/>
</dbReference>
<gene>
    <name evidence="3" type="ORF">DEH80_06330</name>
</gene>
<dbReference type="Gene3D" id="2.70.70.10">
    <property type="entry name" value="Glucose Permease (Domain IIA)"/>
    <property type="match status" value="1"/>
</dbReference>
<dbReference type="CDD" id="cd12797">
    <property type="entry name" value="M23_peptidase"/>
    <property type="match status" value="1"/>
</dbReference>
<dbReference type="OrthoDB" id="9805070at2"/>
<dbReference type="InterPro" id="IPR050570">
    <property type="entry name" value="Cell_wall_metabolism_enzyme"/>
</dbReference>
<sequence>MIRQGLALVLGLAALLPAWAAPTLSVRDTVTQGAMVRGQTTAGATVTMNGQTLPVSAEGAFVFAVARAYEGQVTLRATDAKGQAAELTLPVAERSFNVQRIDGLPQDKVTPPRSQEVQDRIWRDVVQIREARGQESARTEFTQAFIWPVDGIVTGVFGSQRILNGTPKSPHSGLDIAGATGTLVRAPAGGVVTLWHPDMYFTGGTLIVDHGHGITSTFIHLSDTLVAEGDVVEQGDPIAKVGATGRATGPHLHWSMNWGKVRIDPQLLLPRRDEPAS</sequence>
<dbReference type="PANTHER" id="PTHR21666:SF285">
    <property type="entry name" value="M23 FAMILY METALLOPEPTIDASE"/>
    <property type="match status" value="1"/>
</dbReference>
<dbReference type="InterPro" id="IPR013783">
    <property type="entry name" value="Ig-like_fold"/>
</dbReference>
<dbReference type="SUPFAM" id="SSF51261">
    <property type="entry name" value="Duplicated hybrid motif"/>
    <property type="match status" value="1"/>
</dbReference>
<protein>
    <submittedName>
        <fullName evidence="3">Peptidase</fullName>
    </submittedName>
</protein>
<keyword evidence="1" id="KW-0732">Signal</keyword>
<evidence type="ECO:0000256" key="1">
    <source>
        <dbReference type="SAM" id="SignalP"/>
    </source>
</evidence>
<name>A0A363UM11_9GAMM</name>
<dbReference type="Pfam" id="PF01551">
    <property type="entry name" value="Peptidase_M23"/>
    <property type="match status" value="1"/>
</dbReference>
<feature type="chain" id="PRO_5016958712" evidence="1">
    <location>
        <begin position="21"/>
        <end position="277"/>
    </location>
</feature>
<dbReference type="PANTHER" id="PTHR21666">
    <property type="entry name" value="PEPTIDASE-RELATED"/>
    <property type="match status" value="1"/>
</dbReference>
<proteinExistence type="predicted"/>
<feature type="domain" description="M23ase beta-sheet core" evidence="2">
    <location>
        <begin position="170"/>
        <end position="265"/>
    </location>
</feature>